<sequence length="298" mass="35416">MDQQNMSFSTIVSQISPIQSQDDTYKNILKEIESNYGTNSNEKTKNQNSEKKLLRQRFGIIYYILDGFQWPIRNININTMKDIWYQTEKYKFQIIQKSNQNDLLQKILQNDLEYDEIAKIIIILSTTSQSDKIYENFGFLLNLLLIEKLNQLKKQISLGFRDESHSIQSQLNVFLSKIIKSLKNLSLHLYFPILIEDLRTALEFHLHIISSPLKIIFQTSFQTIDNLADILIQFFQLSYPFKQNAENIITQEHFNYFQVLIKELITYLYFPKNIQSYDLYNMVSYIIRQVLPTYQNLI</sequence>
<proteinExistence type="evidence at transcript level"/>
<gene>
    <name evidence="1" type="primary">Melg3</name>
</gene>
<dbReference type="AlphaFoldDB" id="A0A876Y6F4"/>
<dbReference type="EMBL" id="MT978154">
    <property type="protein sequence ID" value="QPL17970.1"/>
    <property type="molecule type" value="mRNA"/>
</dbReference>
<accession>A0A876Y6F4</accession>
<protein>
    <submittedName>
        <fullName evidence="1">Meiotic nuclear elongation 3</fullName>
    </submittedName>
</protein>
<reference evidence="1" key="1">
    <citation type="journal article" date="2020" name="J. Cell Sci.">
        <title>Spatial constraints on chromosomes are instrumental to meiotic pairing.</title>
        <authorList>
            <person name="Tian M."/>
            <person name="Agreiter C."/>
            <person name="Loidl J."/>
        </authorList>
    </citation>
    <scope>NUCLEOTIDE SEQUENCE</scope>
</reference>
<name>A0A876Y6F4_TETTH</name>
<evidence type="ECO:0000313" key="1">
    <source>
        <dbReference type="EMBL" id="QPL17970.1"/>
    </source>
</evidence>
<organism evidence="1">
    <name type="scientific">Tetrahymena thermophila</name>
    <dbReference type="NCBI Taxonomy" id="5911"/>
    <lineage>
        <taxon>Eukaryota</taxon>
        <taxon>Sar</taxon>
        <taxon>Alveolata</taxon>
        <taxon>Ciliophora</taxon>
        <taxon>Intramacronucleata</taxon>
        <taxon>Oligohymenophorea</taxon>
        <taxon>Hymenostomatida</taxon>
        <taxon>Tetrahymenina</taxon>
        <taxon>Tetrahymenidae</taxon>
        <taxon>Tetrahymena</taxon>
    </lineage>
</organism>